<feature type="chain" id="PRO_5031413666" evidence="6">
    <location>
        <begin position="23"/>
        <end position="384"/>
    </location>
</feature>
<feature type="transmembrane region" description="Helical" evidence="5">
    <location>
        <begin position="311"/>
        <end position="330"/>
    </location>
</feature>
<feature type="transmembrane region" description="Helical" evidence="5">
    <location>
        <begin position="94"/>
        <end position="114"/>
    </location>
</feature>
<evidence type="ECO:0000256" key="6">
    <source>
        <dbReference type="SAM" id="SignalP"/>
    </source>
</evidence>
<dbReference type="Pfam" id="PF01040">
    <property type="entry name" value="UbiA"/>
    <property type="match status" value="1"/>
</dbReference>
<evidence type="ECO:0000256" key="5">
    <source>
        <dbReference type="SAM" id="Phobius"/>
    </source>
</evidence>
<evidence type="ECO:0000256" key="4">
    <source>
        <dbReference type="ARBA" id="ARBA00023136"/>
    </source>
</evidence>
<keyword evidence="6" id="KW-0732">Signal</keyword>
<keyword evidence="4 5" id="KW-0472">Membrane</keyword>
<comment type="subcellular location">
    <subcellularLocation>
        <location evidence="1">Membrane</location>
        <topology evidence="1">Multi-pass membrane protein</topology>
    </subcellularLocation>
</comment>
<dbReference type="PANTHER" id="PTHR42723:SF1">
    <property type="entry name" value="CHLOROPHYLL SYNTHASE, CHLOROPLASTIC"/>
    <property type="match status" value="1"/>
</dbReference>
<evidence type="ECO:0000256" key="3">
    <source>
        <dbReference type="ARBA" id="ARBA00022989"/>
    </source>
</evidence>
<dbReference type="Gene3D" id="1.10.357.140">
    <property type="entry name" value="UbiA prenyltransferase"/>
    <property type="match status" value="1"/>
</dbReference>
<dbReference type="InterPro" id="IPR050475">
    <property type="entry name" value="Prenyltransferase_related"/>
</dbReference>
<dbReference type="PANTHER" id="PTHR42723">
    <property type="entry name" value="CHLOROPHYLL SYNTHASE"/>
    <property type="match status" value="1"/>
</dbReference>
<dbReference type="GO" id="GO:0016020">
    <property type="term" value="C:membrane"/>
    <property type="evidence" value="ECO:0007669"/>
    <property type="project" value="UniProtKB-SubCell"/>
</dbReference>
<sequence length="384" mass="41590">MVPIENKLYFTILLLAWSGAQSAFQSKLSTQLIPRRQHSMCTGRCQKNRQFQYVSNQLKKMETTNSVALKVSSDGSAQNGSIATSSRFSDYLNVLRPVTIVQAVGALIVGYLAFSSGQSIAAITAKPVQFISASLSVYLSYGCGMLMNDLIDIDSDALHDDKQDRAIASGRISKKAGWMYCMTLSIISLLLGNIVSVLFASWTAGNLSMMLAYALGLQKVFLVKNIICGWLAISPLIGASILSESLATVSLVSISKDAALAKSRKLYSLATIGFPMQVSREILKDAEDIEIDRGMKQTLPLVIGVPASHRIAYGLVAFNIGIMVFTPIYWKLFTSALPIFPIGIIVGVPMCVKAALLPLDKGQRLLKKSIYVLLASMIGSLSIQ</sequence>
<keyword evidence="2 5" id="KW-0812">Transmembrane</keyword>
<proteinExistence type="predicted"/>
<feature type="transmembrane region" description="Helical" evidence="5">
    <location>
        <begin position="336"/>
        <end position="359"/>
    </location>
</feature>
<organism evidence="7">
    <name type="scientific">Chaetoceros debilis</name>
    <dbReference type="NCBI Taxonomy" id="122233"/>
    <lineage>
        <taxon>Eukaryota</taxon>
        <taxon>Sar</taxon>
        <taxon>Stramenopiles</taxon>
        <taxon>Ochrophyta</taxon>
        <taxon>Bacillariophyta</taxon>
        <taxon>Coscinodiscophyceae</taxon>
        <taxon>Chaetocerotophycidae</taxon>
        <taxon>Chaetocerotales</taxon>
        <taxon>Chaetocerotaceae</taxon>
        <taxon>Chaetoceros</taxon>
    </lineage>
</organism>
<feature type="signal peptide" evidence="6">
    <location>
        <begin position="1"/>
        <end position="22"/>
    </location>
</feature>
<keyword evidence="3 5" id="KW-1133">Transmembrane helix</keyword>
<gene>
    <name evidence="7" type="ORF">CDEB00056_LOCUS23545</name>
</gene>
<protein>
    <submittedName>
        <fullName evidence="7">Uncharacterized protein</fullName>
    </submittedName>
</protein>
<dbReference type="InterPro" id="IPR044878">
    <property type="entry name" value="UbiA_sf"/>
</dbReference>
<accession>A0A7S3QIX4</accession>
<dbReference type="InterPro" id="IPR000537">
    <property type="entry name" value="UbiA_prenyltransferase"/>
</dbReference>
<name>A0A7S3QIX4_9STRA</name>
<evidence type="ECO:0000313" key="7">
    <source>
        <dbReference type="EMBL" id="CAE0478692.1"/>
    </source>
</evidence>
<feature type="transmembrane region" description="Helical" evidence="5">
    <location>
        <begin position="222"/>
        <end position="242"/>
    </location>
</feature>
<evidence type="ECO:0000256" key="1">
    <source>
        <dbReference type="ARBA" id="ARBA00004141"/>
    </source>
</evidence>
<dbReference type="GO" id="GO:0016765">
    <property type="term" value="F:transferase activity, transferring alkyl or aryl (other than methyl) groups"/>
    <property type="evidence" value="ECO:0007669"/>
    <property type="project" value="InterPro"/>
</dbReference>
<reference evidence="7" key="1">
    <citation type="submission" date="2021-01" db="EMBL/GenBank/DDBJ databases">
        <authorList>
            <person name="Corre E."/>
            <person name="Pelletier E."/>
            <person name="Niang G."/>
            <person name="Scheremetjew M."/>
            <person name="Finn R."/>
            <person name="Kale V."/>
            <person name="Holt S."/>
            <person name="Cochrane G."/>
            <person name="Meng A."/>
            <person name="Brown T."/>
            <person name="Cohen L."/>
        </authorList>
    </citation>
    <scope>NUCLEOTIDE SEQUENCE</scope>
    <source>
        <strain evidence="7">MM31A-1</strain>
    </source>
</reference>
<evidence type="ECO:0000256" key="2">
    <source>
        <dbReference type="ARBA" id="ARBA00022692"/>
    </source>
</evidence>
<dbReference type="AlphaFoldDB" id="A0A7S3QIX4"/>
<feature type="transmembrane region" description="Helical" evidence="5">
    <location>
        <begin position="178"/>
        <end position="202"/>
    </location>
</feature>
<dbReference type="EMBL" id="HBIO01030739">
    <property type="protein sequence ID" value="CAE0478692.1"/>
    <property type="molecule type" value="Transcribed_RNA"/>
</dbReference>